<protein>
    <submittedName>
        <fullName evidence="1">Uncharacterized protein</fullName>
    </submittedName>
</protein>
<evidence type="ECO:0000313" key="2">
    <source>
        <dbReference type="Proteomes" id="UP000814033"/>
    </source>
</evidence>
<reference evidence="1" key="1">
    <citation type="submission" date="2021-02" db="EMBL/GenBank/DDBJ databases">
        <authorList>
            <consortium name="DOE Joint Genome Institute"/>
            <person name="Ahrendt S."/>
            <person name="Looney B.P."/>
            <person name="Miyauchi S."/>
            <person name="Morin E."/>
            <person name="Drula E."/>
            <person name="Courty P.E."/>
            <person name="Chicoki N."/>
            <person name="Fauchery L."/>
            <person name="Kohler A."/>
            <person name="Kuo A."/>
            <person name="Labutti K."/>
            <person name="Pangilinan J."/>
            <person name="Lipzen A."/>
            <person name="Riley R."/>
            <person name="Andreopoulos W."/>
            <person name="He G."/>
            <person name="Johnson J."/>
            <person name="Barry K.W."/>
            <person name="Grigoriev I.V."/>
            <person name="Nagy L."/>
            <person name="Hibbett D."/>
            <person name="Henrissat B."/>
            <person name="Matheny P.B."/>
            <person name="Labbe J."/>
            <person name="Martin F."/>
        </authorList>
    </citation>
    <scope>NUCLEOTIDE SEQUENCE</scope>
    <source>
        <strain evidence="1">FP105234-sp</strain>
    </source>
</reference>
<comment type="caution">
    <text evidence="1">The sequence shown here is derived from an EMBL/GenBank/DDBJ whole genome shotgun (WGS) entry which is preliminary data.</text>
</comment>
<accession>A0ACB8RVU0</accession>
<reference evidence="1" key="2">
    <citation type="journal article" date="2022" name="New Phytol.">
        <title>Evolutionary transition to the ectomycorrhizal habit in the genomes of a hyperdiverse lineage of mushroom-forming fungi.</title>
        <authorList>
            <person name="Looney B."/>
            <person name="Miyauchi S."/>
            <person name="Morin E."/>
            <person name="Drula E."/>
            <person name="Courty P.E."/>
            <person name="Kohler A."/>
            <person name="Kuo A."/>
            <person name="LaButti K."/>
            <person name="Pangilinan J."/>
            <person name="Lipzen A."/>
            <person name="Riley R."/>
            <person name="Andreopoulos W."/>
            <person name="He G."/>
            <person name="Johnson J."/>
            <person name="Nolan M."/>
            <person name="Tritt A."/>
            <person name="Barry K.W."/>
            <person name="Grigoriev I.V."/>
            <person name="Nagy L.G."/>
            <person name="Hibbett D."/>
            <person name="Henrissat B."/>
            <person name="Matheny P.B."/>
            <person name="Labbe J."/>
            <person name="Martin F.M."/>
        </authorList>
    </citation>
    <scope>NUCLEOTIDE SEQUENCE</scope>
    <source>
        <strain evidence="1">FP105234-sp</strain>
    </source>
</reference>
<dbReference type="EMBL" id="MU275899">
    <property type="protein sequence ID" value="KAI0047716.1"/>
    <property type="molecule type" value="Genomic_DNA"/>
</dbReference>
<gene>
    <name evidence="1" type="ORF">FA95DRAFT_1198086</name>
</gene>
<sequence>MAATNQLRRAHKPEDIFKLAAEDRSHVMRGGQWISQATKLYLTNLDYPYVQALCSANAPNLRVLRIFSQDNLAIMRIPQGIFAGSVPAGLAELYLSHVAIQKHSPFLGVSCASLSTLELDGCGRIWDTQGQLCDALHDLPNLARLALGNSMPPTPSSRPNRTRLPHLLDLSFIAHPQAAISFLHCIEYRSNIIIDIELELRHGHMPHADLQTLGRILHGRYDRAPGSSAQALYVRLHEGTSYTQGNVGLVTEFFLAGRTPQSNLPRQSRLSFAHRDHVHPQDWHAMVACLATAFPLYRVGILCLKLDVYAPQFPCLQILNLSGDLRELYLEKQAAPCFVAQMGTQLAAFEPQLARLMTLTVEDCDLPNKAGANGSPNGVTIVRMLRSAFIERNFSGIQPSRRHLYIKGCDLHSHTLLLKDQPYTFPEYSDPRSPPIIWIMRPGSTQRQW</sequence>
<keyword evidence="2" id="KW-1185">Reference proteome</keyword>
<name>A0ACB8RVU0_9AGAM</name>
<dbReference type="Proteomes" id="UP000814033">
    <property type="component" value="Unassembled WGS sequence"/>
</dbReference>
<organism evidence="1 2">
    <name type="scientific">Auriscalpium vulgare</name>
    <dbReference type="NCBI Taxonomy" id="40419"/>
    <lineage>
        <taxon>Eukaryota</taxon>
        <taxon>Fungi</taxon>
        <taxon>Dikarya</taxon>
        <taxon>Basidiomycota</taxon>
        <taxon>Agaricomycotina</taxon>
        <taxon>Agaricomycetes</taxon>
        <taxon>Russulales</taxon>
        <taxon>Auriscalpiaceae</taxon>
        <taxon>Auriscalpium</taxon>
    </lineage>
</organism>
<evidence type="ECO:0000313" key="1">
    <source>
        <dbReference type="EMBL" id="KAI0047716.1"/>
    </source>
</evidence>
<proteinExistence type="predicted"/>